<feature type="region of interest" description="Disordered" evidence="8">
    <location>
        <begin position="162"/>
        <end position="182"/>
    </location>
</feature>
<dbReference type="PROSITE" id="PS50076">
    <property type="entry name" value="DNAJ_2"/>
    <property type="match status" value="1"/>
</dbReference>
<feature type="transmembrane region" description="Helical" evidence="9">
    <location>
        <begin position="37"/>
        <end position="65"/>
    </location>
</feature>
<keyword evidence="6 9" id="KW-0472">Membrane</keyword>
<comment type="subcellular location">
    <subcellularLocation>
        <location evidence="1">Mitochondrion inner membrane</location>
        <topology evidence="1">Single-pass membrane protein</topology>
    </subcellularLocation>
</comment>
<reference evidence="11" key="1">
    <citation type="submission" date="2018-05" db="EMBL/GenBank/DDBJ databases">
        <authorList>
            <person name="Lanie J.A."/>
            <person name="Ng W.-L."/>
            <person name="Kazmierczak K.M."/>
            <person name="Andrzejewski T.M."/>
            <person name="Davidsen T.M."/>
            <person name="Wayne K.J."/>
            <person name="Tettelin H."/>
            <person name="Glass J.I."/>
            <person name="Rusch D."/>
            <person name="Podicherti R."/>
            <person name="Tsui H.-C.T."/>
            <person name="Winkler M.E."/>
        </authorList>
    </citation>
    <scope>NUCLEOTIDE SEQUENCE</scope>
</reference>
<dbReference type="EMBL" id="UINC01000634">
    <property type="protein sequence ID" value="SUZ58677.1"/>
    <property type="molecule type" value="Genomic_DNA"/>
</dbReference>
<evidence type="ECO:0000313" key="11">
    <source>
        <dbReference type="EMBL" id="SUZ58677.1"/>
    </source>
</evidence>
<dbReference type="InterPro" id="IPR001623">
    <property type="entry name" value="DnaJ_domain"/>
</dbReference>
<name>A0A381NW52_9ZZZZ</name>
<keyword evidence="5" id="KW-0496">Mitochondrion</keyword>
<dbReference type="Gene3D" id="1.10.287.110">
    <property type="entry name" value="DnaJ domain"/>
    <property type="match status" value="1"/>
</dbReference>
<evidence type="ECO:0000256" key="3">
    <source>
        <dbReference type="ARBA" id="ARBA00022792"/>
    </source>
</evidence>
<dbReference type="CDD" id="cd06257">
    <property type="entry name" value="DnaJ"/>
    <property type="match status" value="1"/>
</dbReference>
<evidence type="ECO:0000256" key="4">
    <source>
        <dbReference type="ARBA" id="ARBA00022989"/>
    </source>
</evidence>
<keyword evidence="2 9" id="KW-0812">Transmembrane</keyword>
<gene>
    <name evidence="11" type="ORF">METZ01_LOCUS11531</name>
</gene>
<evidence type="ECO:0000256" key="5">
    <source>
        <dbReference type="ARBA" id="ARBA00023128"/>
    </source>
</evidence>
<accession>A0A381NW52</accession>
<dbReference type="PANTHER" id="PTHR12763">
    <property type="match status" value="1"/>
</dbReference>
<evidence type="ECO:0000256" key="1">
    <source>
        <dbReference type="ARBA" id="ARBA00004434"/>
    </source>
</evidence>
<evidence type="ECO:0000256" key="2">
    <source>
        <dbReference type="ARBA" id="ARBA00022692"/>
    </source>
</evidence>
<comment type="similarity">
    <text evidence="7">Belongs to the TIM14 family.</text>
</comment>
<dbReference type="GO" id="GO:0005743">
    <property type="term" value="C:mitochondrial inner membrane"/>
    <property type="evidence" value="ECO:0007669"/>
    <property type="project" value="UniProtKB-SubCell"/>
</dbReference>
<organism evidence="11">
    <name type="scientific">marine metagenome</name>
    <dbReference type="NCBI Taxonomy" id="408172"/>
    <lineage>
        <taxon>unclassified sequences</taxon>
        <taxon>metagenomes</taxon>
        <taxon>ecological metagenomes</taxon>
    </lineage>
</organism>
<proteinExistence type="inferred from homology"/>
<dbReference type="InterPro" id="IPR036869">
    <property type="entry name" value="J_dom_sf"/>
</dbReference>
<keyword evidence="3" id="KW-0999">Mitochondrion inner membrane</keyword>
<dbReference type="PANTHER" id="PTHR12763:SF28">
    <property type="entry name" value="GEO10507P1-RELATED"/>
    <property type="match status" value="1"/>
</dbReference>
<evidence type="ECO:0000256" key="9">
    <source>
        <dbReference type="SAM" id="Phobius"/>
    </source>
</evidence>
<feature type="domain" description="J" evidence="10">
    <location>
        <begin position="185"/>
        <end position="236"/>
    </location>
</feature>
<dbReference type="SUPFAM" id="SSF46565">
    <property type="entry name" value="Chaperone J-domain"/>
    <property type="match status" value="1"/>
</dbReference>
<dbReference type="AlphaFoldDB" id="A0A381NW52"/>
<sequence>MIRVLLVLAALAGLIWLAAWLNRSSPAQRGQALKLILLYGVAGFLFLMVVTGRVHWLFALLGAAIPWLQRALLARQAWRMFKSRSKPATGNRSKVETSYFRMILDHDTGDLTGEVTRGAFAGRSINDLSLDELLTLLNECRSTDPQSAALLEAFLDRNHSDTWRNQDRSQGASPSPPTGPMSRREAAEILGVSEDSSPDTITEAHRRLIQRLHSDRGGTDYLASLVNQARDVLLED</sequence>
<protein>
    <recommendedName>
        <fullName evidence="10">J domain-containing protein</fullName>
    </recommendedName>
</protein>
<evidence type="ECO:0000256" key="8">
    <source>
        <dbReference type="SAM" id="MobiDB-lite"/>
    </source>
</evidence>
<evidence type="ECO:0000256" key="7">
    <source>
        <dbReference type="ARBA" id="ARBA00038105"/>
    </source>
</evidence>
<evidence type="ECO:0000259" key="10">
    <source>
        <dbReference type="PROSITE" id="PS50076"/>
    </source>
</evidence>
<keyword evidence="4 9" id="KW-1133">Transmembrane helix</keyword>
<evidence type="ECO:0000256" key="6">
    <source>
        <dbReference type="ARBA" id="ARBA00023136"/>
    </source>
</evidence>